<name>A0ABQ8Z5N6_9EUKA</name>
<feature type="domain" description="BTB" evidence="3">
    <location>
        <begin position="449"/>
        <end position="523"/>
    </location>
</feature>
<dbReference type="EMBL" id="JAOAOG010000050">
    <property type="protein sequence ID" value="KAJ6251999.1"/>
    <property type="molecule type" value="Genomic_DNA"/>
</dbReference>
<reference evidence="4" key="1">
    <citation type="submission" date="2022-08" db="EMBL/GenBank/DDBJ databases">
        <title>Novel sulfate-reducing endosymbionts in the free-living metamonad Anaeramoeba.</title>
        <authorList>
            <person name="Jerlstrom-Hultqvist J."/>
            <person name="Cepicka I."/>
            <person name="Gallot-Lavallee L."/>
            <person name="Salas-Leiva D."/>
            <person name="Curtis B.A."/>
            <person name="Zahonova K."/>
            <person name="Pipaliya S."/>
            <person name="Dacks J."/>
            <person name="Roger A.J."/>
        </authorList>
    </citation>
    <scope>NUCLEOTIDE SEQUENCE</scope>
    <source>
        <strain evidence="4">Schooner1</strain>
    </source>
</reference>
<sequence>MNQIWACGKVFGTKLLKLKNITHYFEGLDSVCDIKECEHALCIRTNERIIIYNNQKKEILSEHKLVASSLTVGIDHFLCLVDNVPYSFGFSNYLCLGRQSTKPKEEPHPVDFFIQKNIPITQCYATGHNCLFITKNNELYGCGKNEFSELGIIGSPTLPKLVRKNVKRAWVHGRARHTFIEDLDGKIYRCGKNDCGQLGTGTQMKVPEFLELTSIKGDLINIYTSYGHTLIHVNNNSEDEIYTSGFEVYNGLNGDRSNKQFQIIEDFVGNQIHQISVGNYTSLILLTNNGERELWGFGYNDSSLLGNFPSTVKKPTKIIAPDIMNNTNFKFQVCPNTIYYFIESNSPIREDFKIFFEAKEFSDHVFFKFKVHKQLLELRVGKKIEEIDKIFQEVTDSAVIETFLKWVYYGHNIQDKPLLKILNQLQIPKPNEKSLENDLIQWYKDEDSKDFNLIVIDDEDEEEEEIEIPVHKLILCARSGLFREMFKNITDKSNSVRDYSGKSEDSIEIFFQYLYTDQIELTADHDPELIIEELEDAVDYFQLNPSINLMRQFSKYKK</sequence>
<dbReference type="InterPro" id="IPR009091">
    <property type="entry name" value="RCC1/BLIP-II"/>
</dbReference>
<dbReference type="Gene3D" id="2.130.10.30">
    <property type="entry name" value="Regulator of chromosome condensation 1/beta-lactamase-inhibitor protein II"/>
    <property type="match status" value="1"/>
</dbReference>
<evidence type="ECO:0000256" key="1">
    <source>
        <dbReference type="ARBA" id="ARBA00022737"/>
    </source>
</evidence>
<dbReference type="PANTHER" id="PTHR22872">
    <property type="entry name" value="BTK-BINDING PROTEIN-RELATED"/>
    <property type="match status" value="1"/>
</dbReference>
<dbReference type="Pfam" id="PF00651">
    <property type="entry name" value="BTB"/>
    <property type="match status" value="1"/>
</dbReference>
<accession>A0ABQ8Z5N6</accession>
<dbReference type="PROSITE" id="PS50097">
    <property type="entry name" value="BTB"/>
    <property type="match status" value="1"/>
</dbReference>
<comment type="caution">
    <text evidence="4">The sequence shown here is derived from an EMBL/GenBank/DDBJ whole genome shotgun (WGS) entry which is preliminary data.</text>
</comment>
<dbReference type="InterPro" id="IPR000210">
    <property type="entry name" value="BTB/POZ_dom"/>
</dbReference>
<dbReference type="SUPFAM" id="SSF50985">
    <property type="entry name" value="RCC1/BLIP-II"/>
    <property type="match status" value="1"/>
</dbReference>
<keyword evidence="1" id="KW-0677">Repeat</keyword>
<evidence type="ECO:0000256" key="2">
    <source>
        <dbReference type="PROSITE-ProRule" id="PRU00235"/>
    </source>
</evidence>
<dbReference type="InterPro" id="IPR000408">
    <property type="entry name" value="Reg_chr_condens"/>
</dbReference>
<proteinExistence type="predicted"/>
<dbReference type="Proteomes" id="UP001150062">
    <property type="component" value="Unassembled WGS sequence"/>
</dbReference>
<dbReference type="InterPro" id="IPR011333">
    <property type="entry name" value="SKP1/BTB/POZ_sf"/>
</dbReference>
<dbReference type="SMART" id="SM00225">
    <property type="entry name" value="BTB"/>
    <property type="match status" value="1"/>
</dbReference>
<dbReference type="PANTHER" id="PTHR22872:SF2">
    <property type="entry name" value="INHIBITOR OF BRUTON TYROSINE KINASE"/>
    <property type="match status" value="1"/>
</dbReference>
<dbReference type="PROSITE" id="PS50012">
    <property type="entry name" value="RCC1_3"/>
    <property type="match status" value="1"/>
</dbReference>
<organism evidence="4 5">
    <name type="scientific">Anaeramoeba flamelloides</name>
    <dbReference type="NCBI Taxonomy" id="1746091"/>
    <lineage>
        <taxon>Eukaryota</taxon>
        <taxon>Metamonada</taxon>
        <taxon>Anaeramoebidae</taxon>
        <taxon>Anaeramoeba</taxon>
    </lineage>
</organism>
<gene>
    <name evidence="4" type="ORF">M0813_14546</name>
</gene>
<protein>
    <recommendedName>
        <fullName evidence="3">BTB domain-containing protein</fullName>
    </recommendedName>
</protein>
<keyword evidence="5" id="KW-1185">Reference proteome</keyword>
<evidence type="ECO:0000313" key="4">
    <source>
        <dbReference type="EMBL" id="KAJ6251999.1"/>
    </source>
</evidence>
<evidence type="ECO:0000259" key="3">
    <source>
        <dbReference type="PROSITE" id="PS50097"/>
    </source>
</evidence>
<dbReference type="CDD" id="cd18186">
    <property type="entry name" value="BTB_POZ_ZBTB_KLHL-like"/>
    <property type="match status" value="1"/>
</dbReference>
<dbReference type="SUPFAM" id="SSF54695">
    <property type="entry name" value="POZ domain"/>
    <property type="match status" value="1"/>
</dbReference>
<dbReference type="InterPro" id="IPR051625">
    <property type="entry name" value="Signaling_Regulatory_Domain"/>
</dbReference>
<feature type="repeat" description="RCC1" evidence="2">
    <location>
        <begin position="185"/>
        <end position="235"/>
    </location>
</feature>
<evidence type="ECO:0000313" key="5">
    <source>
        <dbReference type="Proteomes" id="UP001150062"/>
    </source>
</evidence>
<dbReference type="Gene3D" id="3.30.710.10">
    <property type="entry name" value="Potassium Channel Kv1.1, Chain A"/>
    <property type="match status" value="1"/>
</dbReference>